<feature type="non-terminal residue" evidence="3">
    <location>
        <position position="1"/>
    </location>
</feature>
<protein>
    <submittedName>
        <fullName evidence="3">GTP diphosphokinase</fullName>
    </submittedName>
</protein>
<accession>E3ZQQ9</accession>
<evidence type="ECO:0000256" key="1">
    <source>
        <dbReference type="SAM" id="Coils"/>
    </source>
</evidence>
<evidence type="ECO:0000313" key="3">
    <source>
        <dbReference type="EMBL" id="EFS00039.1"/>
    </source>
</evidence>
<keyword evidence="1" id="KW-0175">Coiled coil</keyword>
<name>E3ZQQ9_LISSE</name>
<feature type="coiled-coil region" evidence="1">
    <location>
        <begin position="96"/>
        <end position="123"/>
    </location>
</feature>
<dbReference type="Proteomes" id="UP000004302">
    <property type="component" value="Chromosome"/>
</dbReference>
<dbReference type="EMBL" id="ADXJ01000677">
    <property type="protein sequence ID" value="EFS00039.1"/>
    <property type="molecule type" value="Genomic_DNA"/>
</dbReference>
<sequence>LTSKHSYGPSRDWLKLVQTSQARNKIKQFFKRQAKEENVEKGRDLVEKEIRQLGFEPKKIMLPENLRKLADKLNFSHEDDLFAAVGYNGITALQVANRLTEKLRKERELEAETEKLLTQAENKPSNSDANNEKLKIKHNAGVVVQGVGNLLIRLSRCCNPVPGDEIVGYITKGRGISIHRQDCPNVQAIEAERLIEVDWEDADSQAKNDYNVDIEIYGYNRNGLLNDILQVINSLTSNINGVNAKVDNNKMATLVVTLQIHNINHLQRVVDKIKQIPDVYTVRRLMN</sequence>
<dbReference type="Pfam" id="PF13291">
    <property type="entry name" value="ACT_4"/>
    <property type="match status" value="1"/>
</dbReference>
<keyword evidence="3" id="KW-0418">Kinase</keyword>
<dbReference type="PATRIC" id="fig|702453.3.peg.1485"/>
<dbReference type="SUPFAM" id="SSF55021">
    <property type="entry name" value="ACT-like"/>
    <property type="match status" value="1"/>
</dbReference>
<dbReference type="InterPro" id="IPR002912">
    <property type="entry name" value="ACT_dom"/>
</dbReference>
<dbReference type="HOGENOM" id="CLU_012300_2_0_9"/>
<dbReference type="Pfam" id="PF19296">
    <property type="entry name" value="RelA_AH_RIS"/>
    <property type="match status" value="1"/>
</dbReference>
<dbReference type="GO" id="GO:0005886">
    <property type="term" value="C:plasma membrane"/>
    <property type="evidence" value="ECO:0007669"/>
    <property type="project" value="TreeGrafter"/>
</dbReference>
<keyword evidence="3" id="KW-0808">Transferase</keyword>
<dbReference type="CDD" id="cd04876">
    <property type="entry name" value="ACT_RelA-SpoT"/>
    <property type="match status" value="1"/>
</dbReference>
<proteinExistence type="predicted"/>
<comment type="caution">
    <text evidence="3">The sequence shown here is derived from an EMBL/GenBank/DDBJ whole genome shotgun (WGS) entry which is preliminary data.</text>
</comment>
<reference evidence="3" key="1">
    <citation type="journal article" date="2010" name="Microbiol. Resour. Announc.">
        <title>Comparative genomics of the bacterial genus Listeria: Genome evolution is characterized by limited gene acquisition and limited gene loss.</title>
        <authorList>
            <person name="den Bakker H.C."/>
            <person name="Cummings C.A."/>
            <person name="Ferreira V."/>
            <person name="Vatta P."/>
            <person name="Orsi R.H."/>
            <person name="Degoricija L."/>
            <person name="Barker M."/>
            <person name="Petrauskene O."/>
            <person name="Furtado M.R."/>
            <person name="Wiedmann M."/>
        </authorList>
    </citation>
    <scope>NUCLEOTIDE SEQUENCE [LARGE SCALE GENOMIC DNA]</scope>
    <source>
        <strain evidence="3">FSL N1-067</strain>
    </source>
</reference>
<dbReference type="AlphaFoldDB" id="E3ZQQ9"/>
<dbReference type="InterPro" id="IPR045600">
    <property type="entry name" value="RelA/SpoT_AH_RIS"/>
</dbReference>
<organism evidence="3">
    <name type="scientific">Listeria seeligeri FSL N1-067</name>
    <dbReference type="NCBI Taxonomy" id="702453"/>
    <lineage>
        <taxon>Bacteria</taxon>
        <taxon>Bacillati</taxon>
        <taxon>Bacillota</taxon>
        <taxon>Bacilli</taxon>
        <taxon>Bacillales</taxon>
        <taxon>Listeriaceae</taxon>
        <taxon>Listeria</taxon>
    </lineage>
</organism>
<dbReference type="InterPro" id="IPR045865">
    <property type="entry name" value="ACT-like_dom_sf"/>
</dbReference>
<dbReference type="PROSITE" id="PS51671">
    <property type="entry name" value="ACT"/>
    <property type="match status" value="1"/>
</dbReference>
<feature type="domain" description="ACT" evidence="2">
    <location>
        <begin position="213"/>
        <end position="287"/>
    </location>
</feature>
<dbReference type="PANTHER" id="PTHR21262:SF31">
    <property type="entry name" value="GTP PYROPHOSPHOKINASE"/>
    <property type="match status" value="1"/>
</dbReference>
<dbReference type="Gene3D" id="3.30.70.260">
    <property type="match status" value="1"/>
</dbReference>
<dbReference type="PANTHER" id="PTHR21262">
    <property type="entry name" value="GUANOSINE-3',5'-BIS DIPHOSPHATE 3'-PYROPHOSPHOHYDROLASE"/>
    <property type="match status" value="1"/>
</dbReference>
<dbReference type="RefSeq" id="WP_003747825.1">
    <property type="nucleotide sequence ID" value="NZ_CM001051.1"/>
</dbReference>
<evidence type="ECO:0000259" key="2">
    <source>
        <dbReference type="PROSITE" id="PS51671"/>
    </source>
</evidence>
<gene>
    <name evidence="3" type="ORF">NT03LS_1808</name>
</gene>
<dbReference type="GO" id="GO:0016301">
    <property type="term" value="F:kinase activity"/>
    <property type="evidence" value="ECO:0007669"/>
    <property type="project" value="UniProtKB-KW"/>
</dbReference>